<sequence length="200" mass="22548">MHTIIHLFSASAIQAFAFLSFVAIAQEIPIPLQQKITQKLCSFNTVENLLPPIASQQSSSPFAYLAQQGFVQDSEGSWVCYISDSKKEWRYYTLFKVQQTGEKLIAASFLENGNWADGQENRSLDLFMMLIEKHISTTEGNRKSIRNYLGTFISLVKQGKVPPLSRGYLFDQPHRGFVSYHSLTSGKFQGTAITININIK</sequence>
<dbReference type="EMBL" id="ANNX02000047">
    <property type="protein sequence ID" value="KYC36771.1"/>
    <property type="molecule type" value="Genomic_DNA"/>
</dbReference>
<evidence type="ECO:0000313" key="1">
    <source>
        <dbReference type="EMBL" id="KYC36771.1"/>
    </source>
</evidence>
<organism evidence="1 2">
    <name type="scientific">Scytonema hofmannii PCC 7110</name>
    <dbReference type="NCBI Taxonomy" id="128403"/>
    <lineage>
        <taxon>Bacteria</taxon>
        <taxon>Bacillati</taxon>
        <taxon>Cyanobacteriota</taxon>
        <taxon>Cyanophyceae</taxon>
        <taxon>Nostocales</taxon>
        <taxon>Scytonemataceae</taxon>
        <taxon>Scytonema</taxon>
    </lineage>
</organism>
<gene>
    <name evidence="1" type="ORF">WA1_44675</name>
</gene>
<dbReference type="OrthoDB" id="482454at2"/>
<dbReference type="Proteomes" id="UP000076925">
    <property type="component" value="Unassembled WGS sequence"/>
</dbReference>
<evidence type="ECO:0000313" key="2">
    <source>
        <dbReference type="Proteomes" id="UP000076925"/>
    </source>
</evidence>
<reference evidence="1 2" key="1">
    <citation type="journal article" date="2013" name="Genome Biol. Evol.">
        <title>Genomes of Stigonematalean cyanobacteria (subsection V) and the evolution of oxygenic photosynthesis from prokaryotes to plastids.</title>
        <authorList>
            <person name="Dagan T."/>
            <person name="Roettger M."/>
            <person name="Stucken K."/>
            <person name="Landan G."/>
            <person name="Koch R."/>
            <person name="Major P."/>
            <person name="Gould S.B."/>
            <person name="Goremykin V.V."/>
            <person name="Rippka R."/>
            <person name="Tandeau de Marsac N."/>
            <person name="Gugger M."/>
            <person name="Lockhart P.J."/>
            <person name="Allen J.F."/>
            <person name="Brune I."/>
            <person name="Maus I."/>
            <person name="Puhler A."/>
            <person name="Martin W.F."/>
        </authorList>
    </citation>
    <scope>NUCLEOTIDE SEQUENCE [LARGE SCALE GENOMIC DNA]</scope>
    <source>
        <strain evidence="1 2">PCC 7110</strain>
    </source>
</reference>
<protein>
    <submittedName>
        <fullName evidence="1">Uncharacterized protein</fullName>
    </submittedName>
</protein>
<dbReference type="AlphaFoldDB" id="A0A139WWF2"/>
<comment type="caution">
    <text evidence="1">The sequence shown here is derived from an EMBL/GenBank/DDBJ whole genome shotgun (WGS) entry which is preliminary data.</text>
</comment>
<proteinExistence type="predicted"/>
<dbReference type="RefSeq" id="WP_017744814.1">
    <property type="nucleotide sequence ID" value="NZ_KQ976354.1"/>
</dbReference>
<name>A0A139WWF2_9CYAN</name>
<accession>A0A139WWF2</accession>
<keyword evidence="2" id="KW-1185">Reference proteome</keyword>